<gene>
    <name evidence="2" type="ORF">FYL25_01735</name>
</gene>
<dbReference type="SUPFAM" id="SSF52266">
    <property type="entry name" value="SGNH hydrolase"/>
    <property type="match status" value="1"/>
</dbReference>
<evidence type="ECO:0000313" key="3">
    <source>
        <dbReference type="Proteomes" id="UP000471678"/>
    </source>
</evidence>
<dbReference type="InterPro" id="IPR036514">
    <property type="entry name" value="SGNH_hydro_sf"/>
</dbReference>
<dbReference type="InterPro" id="IPR013830">
    <property type="entry name" value="SGNH_hydro"/>
</dbReference>
<dbReference type="CDD" id="cd00229">
    <property type="entry name" value="SGNH_hydrolase"/>
    <property type="match status" value="1"/>
</dbReference>
<dbReference type="InterPro" id="IPR051532">
    <property type="entry name" value="Ester_Hydrolysis_Enzymes"/>
</dbReference>
<feature type="domain" description="SGNH hydrolase-type esterase" evidence="1">
    <location>
        <begin position="310"/>
        <end position="482"/>
    </location>
</feature>
<dbReference type="Pfam" id="PF13472">
    <property type="entry name" value="Lipase_GDSL_2"/>
    <property type="match status" value="1"/>
</dbReference>
<keyword evidence="2" id="KW-0378">Hydrolase</keyword>
<accession>A0A6N9IPA0</accession>
<dbReference type="GO" id="GO:0016787">
    <property type="term" value="F:hydrolase activity"/>
    <property type="evidence" value="ECO:0007669"/>
    <property type="project" value="UniProtKB-KW"/>
</dbReference>
<evidence type="ECO:0000259" key="1">
    <source>
        <dbReference type="Pfam" id="PF13472"/>
    </source>
</evidence>
<sequence length="495" mass="56139">MTVEYRDETPFTGDNHTPTELANAIRTKKYGKDVREPIAQLADKLSNAVLGQNVGNVVATPTKVFDNLAELQKTYPNGADGVMVTVDNGHKYFWQNNQWKDFGVYQSAGMSDAKISEFHNPRSYPGEYTMISNMTISGIYFVWKHTDDEPVPFSGTGVIEIMANAPSPTAIIQRLTDTVEQKTWVRYIDTGSKPMISEWKLQGYEYYSIYNFKYEYKKLSDVRKLGEYSLRDDDHLVTDAPVNSNIIGYLKVNKGGSDTAIVQEFTQTTTQRRWIRYIDTNFIGSWVEIITSSTLPKELSILNRKKILTIGDSMIDTHSVETQRHWAQMIADDNNAILVNKAVSGSFVTGGILESVKKIDVGTNPDYIFIHAGTNDINKISEDLGSKDTISDESTFYGAYHSMLSILINKFPKAKIAIFTPHLVYDRTDRALQAKNIIDEICNAFLIPYYDNTKDIGILPYSNSRENPLYYNYLHLNSDGNDFVKNRYESFIKSL</sequence>
<name>A0A6N9IPA0_9LACO</name>
<reference evidence="2 3" key="1">
    <citation type="journal article" date="2020" name="Food Funct.">
        <title>Screening of Lactobacillus salivarius strains from the feces of Chinese populations and the evaluation of their effects against intestinal inflammation in mice.</title>
        <authorList>
            <person name="Zhai Q."/>
            <person name="Shen X."/>
            <person name="Cen S."/>
            <person name="Zhang C."/>
            <person name="Tian F."/>
            <person name="Zhao J."/>
            <person name="Zhang H."/>
            <person name="Xue Y."/>
            <person name="Chen W."/>
        </authorList>
    </citation>
    <scope>NUCLEOTIDE SEQUENCE [LARGE SCALE GENOMIC DNA]</scope>
    <source>
        <strain evidence="2 3">FYNDL5_1.scaf</strain>
    </source>
</reference>
<organism evidence="2 3">
    <name type="scientific">Ligilactobacillus salivarius</name>
    <dbReference type="NCBI Taxonomy" id="1624"/>
    <lineage>
        <taxon>Bacteria</taxon>
        <taxon>Bacillati</taxon>
        <taxon>Bacillota</taxon>
        <taxon>Bacilli</taxon>
        <taxon>Lactobacillales</taxon>
        <taxon>Lactobacillaceae</taxon>
        <taxon>Ligilactobacillus</taxon>
    </lineage>
</organism>
<comment type="caution">
    <text evidence="2">The sequence shown here is derived from an EMBL/GenBank/DDBJ whole genome shotgun (WGS) entry which is preliminary data.</text>
</comment>
<dbReference type="Proteomes" id="UP000471678">
    <property type="component" value="Unassembled WGS sequence"/>
</dbReference>
<dbReference type="Gene3D" id="3.40.50.1110">
    <property type="entry name" value="SGNH hydrolase"/>
    <property type="match status" value="1"/>
</dbReference>
<protein>
    <submittedName>
        <fullName evidence="2">SGNH/GDSL hydrolase family protein</fullName>
    </submittedName>
</protein>
<dbReference type="PANTHER" id="PTHR30383:SF29">
    <property type="entry name" value="SGNH HYDROLASE-TYPE ESTERASE DOMAIN-CONTAINING PROTEIN"/>
    <property type="match status" value="1"/>
</dbReference>
<dbReference type="RefSeq" id="WP_161022203.1">
    <property type="nucleotide sequence ID" value="NZ_VSUB01000001.1"/>
</dbReference>
<dbReference type="EMBL" id="VSUB01000001">
    <property type="protein sequence ID" value="MYY64168.1"/>
    <property type="molecule type" value="Genomic_DNA"/>
</dbReference>
<evidence type="ECO:0000313" key="2">
    <source>
        <dbReference type="EMBL" id="MYY64168.1"/>
    </source>
</evidence>
<dbReference type="PANTHER" id="PTHR30383">
    <property type="entry name" value="THIOESTERASE 1/PROTEASE 1/LYSOPHOSPHOLIPASE L1"/>
    <property type="match status" value="1"/>
</dbReference>
<dbReference type="AlphaFoldDB" id="A0A6N9IPA0"/>
<proteinExistence type="predicted"/>